<feature type="transmembrane region" description="Helical" evidence="1">
    <location>
        <begin position="40"/>
        <end position="60"/>
    </location>
</feature>
<dbReference type="EC" id="2.1.1.334" evidence="2"/>
<sequence length="164" mass="17352">MITGDPTTRGRGLVAAQMALIAALVLRPRRDRWRRRPRGLLRVAGGVLLAAGAVVGGLGARRLGPALTPMPQPRPGATLRTDGVYGVVRHPIYAGLVLGAVGRAATTGLGRHVVAAGALVGVLTLKVRDEEVLLRERFPDYDAYAERTPRLLPGVGARRRPPPA</sequence>
<dbReference type="GO" id="GO:0032259">
    <property type="term" value="P:methylation"/>
    <property type="evidence" value="ECO:0007669"/>
    <property type="project" value="UniProtKB-KW"/>
</dbReference>
<dbReference type="RefSeq" id="WP_122823048.1">
    <property type="nucleotide sequence ID" value="NZ_CP033325.1"/>
</dbReference>
<dbReference type="Gene3D" id="1.20.120.1630">
    <property type="match status" value="1"/>
</dbReference>
<name>A0ABV9D6G7_9MICO</name>
<proteinExistence type="predicted"/>
<keyword evidence="2" id="KW-0808">Transferase</keyword>
<keyword evidence="1" id="KW-0472">Membrane</keyword>
<gene>
    <name evidence="2" type="ORF">ACFO3F_00985</name>
</gene>
<evidence type="ECO:0000313" key="3">
    <source>
        <dbReference type="Proteomes" id="UP001595955"/>
    </source>
</evidence>
<dbReference type="Proteomes" id="UP001595955">
    <property type="component" value="Unassembled WGS sequence"/>
</dbReference>
<evidence type="ECO:0000256" key="1">
    <source>
        <dbReference type="SAM" id="Phobius"/>
    </source>
</evidence>
<keyword evidence="3" id="KW-1185">Reference proteome</keyword>
<dbReference type="EC" id="2.1.1.100" evidence="2"/>
<protein>
    <submittedName>
        <fullName evidence="2">Methyltransferase family protein</fullName>
        <ecNumber evidence="2">2.1.1.100</ecNumber>
        <ecNumber evidence="2">2.1.1.334</ecNumber>
    </submittedName>
</protein>
<dbReference type="PANTHER" id="PTHR43847:SF1">
    <property type="entry name" value="BLL3993 PROTEIN"/>
    <property type="match status" value="1"/>
</dbReference>
<dbReference type="InterPro" id="IPR052527">
    <property type="entry name" value="Metal_cation-efflux_comp"/>
</dbReference>
<dbReference type="PANTHER" id="PTHR43847">
    <property type="entry name" value="BLL3993 PROTEIN"/>
    <property type="match status" value="1"/>
</dbReference>
<dbReference type="GO" id="GO:0004671">
    <property type="term" value="F:protein C-terminal S-isoprenylcysteine carboxyl O-methyltransferase activity"/>
    <property type="evidence" value="ECO:0007669"/>
    <property type="project" value="UniProtKB-EC"/>
</dbReference>
<accession>A0ABV9D6G7</accession>
<keyword evidence="1" id="KW-0812">Transmembrane</keyword>
<keyword evidence="1" id="KW-1133">Transmembrane helix</keyword>
<comment type="caution">
    <text evidence="2">The sequence shown here is derived from an EMBL/GenBank/DDBJ whole genome shotgun (WGS) entry which is preliminary data.</text>
</comment>
<reference evidence="3" key="1">
    <citation type="journal article" date="2019" name="Int. J. Syst. Evol. Microbiol.">
        <title>The Global Catalogue of Microorganisms (GCM) 10K type strain sequencing project: providing services to taxonomists for standard genome sequencing and annotation.</title>
        <authorList>
            <consortium name="The Broad Institute Genomics Platform"/>
            <consortium name="The Broad Institute Genome Sequencing Center for Infectious Disease"/>
            <person name="Wu L."/>
            <person name="Ma J."/>
        </authorList>
    </citation>
    <scope>NUCLEOTIDE SEQUENCE [LARGE SCALE GENOMIC DNA]</scope>
    <source>
        <strain evidence="3">JCM 3369</strain>
    </source>
</reference>
<keyword evidence="2" id="KW-0489">Methyltransferase</keyword>
<evidence type="ECO:0000313" key="2">
    <source>
        <dbReference type="EMBL" id="MFC4553808.1"/>
    </source>
</evidence>
<dbReference type="EMBL" id="JBHSGF010000001">
    <property type="protein sequence ID" value="MFC4553808.1"/>
    <property type="molecule type" value="Genomic_DNA"/>
</dbReference>
<organism evidence="2 3">
    <name type="scientific">Georgenia faecalis</name>
    <dbReference type="NCBI Taxonomy" id="2483799"/>
    <lineage>
        <taxon>Bacteria</taxon>
        <taxon>Bacillati</taxon>
        <taxon>Actinomycetota</taxon>
        <taxon>Actinomycetes</taxon>
        <taxon>Micrococcales</taxon>
        <taxon>Bogoriellaceae</taxon>
        <taxon>Georgenia</taxon>
    </lineage>
</organism>